<evidence type="ECO:0008006" key="9">
    <source>
        <dbReference type="Google" id="ProtNLM"/>
    </source>
</evidence>
<feature type="compositionally biased region" description="Polar residues" evidence="4">
    <location>
        <begin position="94"/>
        <end position="103"/>
    </location>
</feature>
<evidence type="ECO:0000313" key="7">
    <source>
        <dbReference type="EMBL" id="KAG8176340.1"/>
    </source>
</evidence>
<dbReference type="GO" id="GO:0008094">
    <property type="term" value="F:ATP-dependent activity, acting on DNA"/>
    <property type="evidence" value="ECO:0007669"/>
    <property type="project" value="TreeGrafter"/>
</dbReference>
<dbReference type="InterPro" id="IPR014001">
    <property type="entry name" value="Helicase_ATP-bd"/>
</dbReference>
<dbReference type="PANTHER" id="PTHR45626:SF50">
    <property type="entry name" value="TRANSCRIPTION TERMINATION FACTOR 2"/>
    <property type="match status" value="1"/>
</dbReference>
<dbReference type="GO" id="GO:0016787">
    <property type="term" value="F:hydrolase activity"/>
    <property type="evidence" value="ECO:0007669"/>
    <property type="project" value="UniProtKB-KW"/>
</dbReference>
<dbReference type="SUPFAM" id="SSF52540">
    <property type="entry name" value="P-loop containing nucleoside triphosphate hydrolases"/>
    <property type="match status" value="2"/>
</dbReference>
<dbReference type="InterPro" id="IPR027417">
    <property type="entry name" value="P-loop_NTPase"/>
</dbReference>
<proteinExistence type="predicted"/>
<feature type="compositionally biased region" description="Basic and acidic residues" evidence="4">
    <location>
        <begin position="69"/>
        <end position="82"/>
    </location>
</feature>
<dbReference type="GO" id="GO:0006281">
    <property type="term" value="P:DNA repair"/>
    <property type="evidence" value="ECO:0007669"/>
    <property type="project" value="TreeGrafter"/>
</dbReference>
<evidence type="ECO:0000313" key="8">
    <source>
        <dbReference type="Proteomes" id="UP000827092"/>
    </source>
</evidence>
<evidence type="ECO:0000256" key="3">
    <source>
        <dbReference type="ARBA" id="ARBA00022840"/>
    </source>
</evidence>
<comment type="caution">
    <text evidence="7">The sequence shown here is derived from an EMBL/GenBank/DDBJ whole genome shotgun (WGS) entry which is preliminary data.</text>
</comment>
<gene>
    <name evidence="7" type="ORF">JTE90_003302</name>
</gene>
<evidence type="ECO:0000259" key="5">
    <source>
        <dbReference type="PROSITE" id="PS51192"/>
    </source>
</evidence>
<evidence type="ECO:0000259" key="6">
    <source>
        <dbReference type="PROSITE" id="PS51194"/>
    </source>
</evidence>
<dbReference type="InterPro" id="IPR049730">
    <property type="entry name" value="SNF2/RAD54-like_C"/>
</dbReference>
<evidence type="ECO:0000256" key="2">
    <source>
        <dbReference type="ARBA" id="ARBA00022801"/>
    </source>
</evidence>
<feature type="domain" description="Helicase C-terminal" evidence="6">
    <location>
        <begin position="611"/>
        <end position="770"/>
    </location>
</feature>
<dbReference type="GO" id="GO:0005524">
    <property type="term" value="F:ATP binding"/>
    <property type="evidence" value="ECO:0007669"/>
    <property type="project" value="UniProtKB-KW"/>
</dbReference>
<dbReference type="PROSITE" id="PS51192">
    <property type="entry name" value="HELICASE_ATP_BIND_1"/>
    <property type="match status" value="1"/>
</dbReference>
<dbReference type="InterPro" id="IPR001650">
    <property type="entry name" value="Helicase_C-like"/>
</dbReference>
<reference evidence="7 8" key="1">
    <citation type="journal article" date="2022" name="Nat. Ecol. Evol.">
        <title>A masculinizing supergene underlies an exaggerated male reproductive morph in a spider.</title>
        <authorList>
            <person name="Hendrickx F."/>
            <person name="De Corte Z."/>
            <person name="Sonet G."/>
            <person name="Van Belleghem S.M."/>
            <person name="Kostlbacher S."/>
            <person name="Vangestel C."/>
        </authorList>
    </citation>
    <scope>NUCLEOTIDE SEQUENCE [LARGE SCALE GENOMIC DNA]</scope>
    <source>
        <strain evidence="7">W744_W776</strain>
    </source>
</reference>
<evidence type="ECO:0000256" key="1">
    <source>
        <dbReference type="ARBA" id="ARBA00022741"/>
    </source>
</evidence>
<dbReference type="InterPro" id="IPR050628">
    <property type="entry name" value="SNF2_RAD54_helicase_TF"/>
</dbReference>
<dbReference type="InterPro" id="IPR038718">
    <property type="entry name" value="SNF2-like_sf"/>
</dbReference>
<dbReference type="SMART" id="SM00490">
    <property type="entry name" value="HELICc"/>
    <property type="match status" value="1"/>
</dbReference>
<dbReference type="PANTHER" id="PTHR45626">
    <property type="entry name" value="TRANSCRIPTION TERMINATION FACTOR 2-RELATED"/>
    <property type="match status" value="1"/>
</dbReference>
<feature type="domain" description="Helicase ATP-binding" evidence="5">
    <location>
        <begin position="259"/>
        <end position="438"/>
    </location>
</feature>
<keyword evidence="2" id="KW-0378">Hydrolase</keyword>
<dbReference type="PROSITE" id="PS51194">
    <property type="entry name" value="HELICASE_CTER"/>
    <property type="match status" value="1"/>
</dbReference>
<dbReference type="EMBL" id="JAFNEN010000892">
    <property type="protein sequence ID" value="KAG8176340.1"/>
    <property type="molecule type" value="Genomic_DNA"/>
</dbReference>
<feature type="region of interest" description="Disordered" evidence="4">
    <location>
        <begin position="69"/>
        <end position="112"/>
    </location>
</feature>
<dbReference type="CDD" id="cd18793">
    <property type="entry name" value="SF2_C_SNF"/>
    <property type="match status" value="1"/>
</dbReference>
<dbReference type="InterPro" id="IPR000330">
    <property type="entry name" value="SNF2_N"/>
</dbReference>
<dbReference type="CDD" id="cd18008">
    <property type="entry name" value="DEXDc_SHPRH-like"/>
    <property type="match status" value="1"/>
</dbReference>
<keyword evidence="8" id="KW-1185">Reference proteome</keyword>
<keyword evidence="1" id="KW-0547">Nucleotide-binding</keyword>
<protein>
    <recommendedName>
        <fullName evidence="9">Transcription termination factor 2</fullName>
    </recommendedName>
</protein>
<keyword evidence="3" id="KW-0067">ATP-binding</keyword>
<name>A0AAV6TWA2_9ARAC</name>
<organism evidence="7 8">
    <name type="scientific">Oedothorax gibbosus</name>
    <dbReference type="NCBI Taxonomy" id="931172"/>
    <lineage>
        <taxon>Eukaryota</taxon>
        <taxon>Metazoa</taxon>
        <taxon>Ecdysozoa</taxon>
        <taxon>Arthropoda</taxon>
        <taxon>Chelicerata</taxon>
        <taxon>Arachnida</taxon>
        <taxon>Araneae</taxon>
        <taxon>Araneomorphae</taxon>
        <taxon>Entelegynae</taxon>
        <taxon>Araneoidea</taxon>
        <taxon>Linyphiidae</taxon>
        <taxon>Erigoninae</taxon>
        <taxon>Oedothorax</taxon>
    </lineage>
</organism>
<sequence length="782" mass="88113">MEKPLNSNVDNHPRVTKTAEIYIAEADLENTKKILKSSCVNKLPDKGERLLKKVKDLEVLLDRLYIKEKESEESKRKPENSEKNPFSDVDKIKNSSANCMKNNHVQKDKYSSDTSLDTKALIKAKSSEVDKNAFTKPILKVPNSDVPSFADLNQGSSKNDADFATLVASPSFKTYRQPEKVTSIKLTEAKPLFEFKAVGRQNAKFTTVHSQSLASDETVRKLHATLCTFPEDAVDESEPDSLKTTLMRHQIKALSWLVWRERQQPSGGILADDMGLGKTLTIICLLLKQNERNDFLTEESNASTRGTLIVCLASIVHQWEKEISKHCKEGALKVLVYHGPKRDKDVKAMKGFDVVLTTYNILLSEKKALASKDAESGLFSLKWERVVLDEAHTIKNYSSQTANAVFDLKGHRRWCITGTPIHNEFKDMYSLVKFLQFAPFDDAKMWKKLTSDDTAASTKRRNLLVKSILLRRTKEETDDSGKRLIEMAKKSMNVYHLDLSEEEMDMYDSLKSKVDTILKKCLDKPLAKISSNQLLVLLLRLQQCCGHLSLLEKEPEDDDASDSMNDLSRCLLSLDIDGQSSSSESSLDLSLTDFQTNNLSNPRVKSTKIKKLFEMLEDISEQSNNADKSVIVSQWVSMLNIVKFHLEEDGIAYHMIAGSTKAEDRQKASDDFNTNPDGPKVMLLSLKAGGVGLNLIGGNHLFLLDLHWNPALERQACDRIHRVGQHKEVSIHKFVCRGTVEEKILKRQEDKSGIASDALHGGGKARKGLSMEDFRELFNVRF</sequence>
<evidence type="ECO:0000256" key="4">
    <source>
        <dbReference type="SAM" id="MobiDB-lite"/>
    </source>
</evidence>
<dbReference type="GO" id="GO:0005634">
    <property type="term" value="C:nucleus"/>
    <property type="evidence" value="ECO:0007669"/>
    <property type="project" value="TreeGrafter"/>
</dbReference>
<dbReference type="Gene3D" id="3.40.50.10810">
    <property type="entry name" value="Tandem AAA-ATPase domain"/>
    <property type="match status" value="1"/>
</dbReference>
<dbReference type="Gene3D" id="3.40.50.300">
    <property type="entry name" value="P-loop containing nucleotide triphosphate hydrolases"/>
    <property type="match status" value="1"/>
</dbReference>
<dbReference type="AlphaFoldDB" id="A0AAV6TWA2"/>
<dbReference type="Proteomes" id="UP000827092">
    <property type="component" value="Unassembled WGS sequence"/>
</dbReference>
<dbReference type="Pfam" id="PF00271">
    <property type="entry name" value="Helicase_C"/>
    <property type="match status" value="1"/>
</dbReference>
<dbReference type="SMART" id="SM00487">
    <property type="entry name" value="DEXDc"/>
    <property type="match status" value="1"/>
</dbReference>
<dbReference type="Pfam" id="PF00176">
    <property type="entry name" value="SNF2-rel_dom"/>
    <property type="match status" value="1"/>
</dbReference>
<accession>A0AAV6TWA2</accession>